<dbReference type="AlphaFoldDB" id="A0A518D9J7"/>
<organism evidence="1 2">
    <name type="scientific">Pirellulimonas nuda</name>
    <dbReference type="NCBI Taxonomy" id="2528009"/>
    <lineage>
        <taxon>Bacteria</taxon>
        <taxon>Pseudomonadati</taxon>
        <taxon>Planctomycetota</taxon>
        <taxon>Planctomycetia</taxon>
        <taxon>Pirellulales</taxon>
        <taxon>Lacipirellulaceae</taxon>
        <taxon>Pirellulimonas</taxon>
    </lineage>
</organism>
<accession>A0A518D9J7</accession>
<gene>
    <name evidence="1" type="ORF">Pla175_15300</name>
</gene>
<dbReference type="RefSeq" id="WP_145282776.1">
    <property type="nucleotide sequence ID" value="NZ_CP036291.1"/>
</dbReference>
<evidence type="ECO:0000313" key="2">
    <source>
        <dbReference type="Proteomes" id="UP000317429"/>
    </source>
</evidence>
<name>A0A518D9J7_9BACT</name>
<sequence length="72" mass="8550">MRYRLVWLVVVLPLLAISVSLAYQNRELRQEVKRLSQPTPLTFAWPMGPITLDDYSVEKAMKIDEIQMQRRF</sequence>
<reference evidence="1 2" key="1">
    <citation type="submission" date="2019-02" db="EMBL/GenBank/DDBJ databases">
        <title>Deep-cultivation of Planctomycetes and their phenomic and genomic characterization uncovers novel biology.</title>
        <authorList>
            <person name="Wiegand S."/>
            <person name="Jogler M."/>
            <person name="Boedeker C."/>
            <person name="Pinto D."/>
            <person name="Vollmers J."/>
            <person name="Rivas-Marin E."/>
            <person name="Kohn T."/>
            <person name="Peeters S.H."/>
            <person name="Heuer A."/>
            <person name="Rast P."/>
            <person name="Oberbeckmann S."/>
            <person name="Bunk B."/>
            <person name="Jeske O."/>
            <person name="Meyerdierks A."/>
            <person name="Storesund J.E."/>
            <person name="Kallscheuer N."/>
            <person name="Luecker S."/>
            <person name="Lage O.M."/>
            <person name="Pohl T."/>
            <person name="Merkel B.J."/>
            <person name="Hornburger P."/>
            <person name="Mueller R.-W."/>
            <person name="Bruemmer F."/>
            <person name="Labrenz M."/>
            <person name="Spormann A.M."/>
            <person name="Op den Camp H."/>
            <person name="Overmann J."/>
            <person name="Amann R."/>
            <person name="Jetten M.S.M."/>
            <person name="Mascher T."/>
            <person name="Medema M.H."/>
            <person name="Devos D.P."/>
            <person name="Kaster A.-K."/>
            <person name="Ovreas L."/>
            <person name="Rohde M."/>
            <person name="Galperin M.Y."/>
            <person name="Jogler C."/>
        </authorList>
    </citation>
    <scope>NUCLEOTIDE SEQUENCE [LARGE SCALE GENOMIC DNA]</scope>
    <source>
        <strain evidence="1 2">Pla175</strain>
    </source>
</reference>
<evidence type="ECO:0000313" key="1">
    <source>
        <dbReference type="EMBL" id="QDU88159.1"/>
    </source>
</evidence>
<dbReference type="EMBL" id="CP036291">
    <property type="protein sequence ID" value="QDU88159.1"/>
    <property type="molecule type" value="Genomic_DNA"/>
</dbReference>
<keyword evidence="2" id="KW-1185">Reference proteome</keyword>
<proteinExistence type="predicted"/>
<dbReference type="KEGG" id="pnd:Pla175_15300"/>
<protein>
    <submittedName>
        <fullName evidence="1">Uncharacterized protein</fullName>
    </submittedName>
</protein>
<dbReference type="Proteomes" id="UP000317429">
    <property type="component" value="Chromosome"/>
</dbReference>